<keyword evidence="2" id="KW-1185">Reference proteome</keyword>
<dbReference type="PANTHER" id="PTHR19316:SF18">
    <property type="entry name" value="HSP70-BINDING PROTEIN 1"/>
    <property type="match status" value="1"/>
</dbReference>
<comment type="caution">
    <text evidence="1">The sequence shown here is derived from an EMBL/GenBank/DDBJ whole genome shotgun (WGS) entry which is preliminary data.</text>
</comment>
<dbReference type="GO" id="GO:0000774">
    <property type="term" value="F:adenyl-nucleotide exchange factor activity"/>
    <property type="evidence" value="ECO:0007669"/>
    <property type="project" value="TreeGrafter"/>
</dbReference>
<dbReference type="InterPro" id="IPR050693">
    <property type="entry name" value="Hsp70_NEF-Inhibitors"/>
</dbReference>
<evidence type="ECO:0000313" key="2">
    <source>
        <dbReference type="Proteomes" id="UP001186944"/>
    </source>
</evidence>
<dbReference type="Proteomes" id="UP001186944">
    <property type="component" value="Unassembled WGS sequence"/>
</dbReference>
<evidence type="ECO:0000313" key="1">
    <source>
        <dbReference type="EMBL" id="KAK3102845.1"/>
    </source>
</evidence>
<dbReference type="Gene3D" id="1.25.10.10">
    <property type="entry name" value="Leucine-rich Repeat Variant"/>
    <property type="match status" value="1"/>
</dbReference>
<dbReference type="AlphaFoldDB" id="A0AA88YN47"/>
<organism evidence="1 2">
    <name type="scientific">Pinctada imbricata</name>
    <name type="common">Atlantic pearl-oyster</name>
    <name type="synonym">Pinctada martensii</name>
    <dbReference type="NCBI Taxonomy" id="66713"/>
    <lineage>
        <taxon>Eukaryota</taxon>
        <taxon>Metazoa</taxon>
        <taxon>Spiralia</taxon>
        <taxon>Lophotrochozoa</taxon>
        <taxon>Mollusca</taxon>
        <taxon>Bivalvia</taxon>
        <taxon>Autobranchia</taxon>
        <taxon>Pteriomorphia</taxon>
        <taxon>Pterioida</taxon>
        <taxon>Pterioidea</taxon>
        <taxon>Pteriidae</taxon>
        <taxon>Pinctada</taxon>
    </lineage>
</organism>
<dbReference type="InterPro" id="IPR011989">
    <property type="entry name" value="ARM-like"/>
</dbReference>
<sequence length="219" mass="24981">MDFHKIRGFPVLLILFNSEDPEIRWRTLQLVATLVQNNTYCQTAALKDDLLSKMLTILDKDSDATVKTKALYAISCLTRDVPEAQKVFCDKDGFSIVMRAMQCDVEKLKIKAAFMLSQMCSSNPAFKDILCDIGMIDQLVGELGEEHVNYHEHLMSALLAIVKDHQRAIEECQRTELQLTQLLLNRIEFLKGKEEFLEEKSYAEELLSIISSESGDVMR</sequence>
<reference evidence="1" key="1">
    <citation type="submission" date="2019-08" db="EMBL/GenBank/DDBJ databases">
        <title>The improved chromosome-level genome for the pearl oyster Pinctada fucata martensii using PacBio sequencing and Hi-C.</title>
        <authorList>
            <person name="Zheng Z."/>
        </authorList>
    </citation>
    <scope>NUCLEOTIDE SEQUENCE</scope>
    <source>
        <strain evidence="1">ZZ-2019</strain>
        <tissue evidence="1">Adductor muscle</tissue>
    </source>
</reference>
<gene>
    <name evidence="1" type="ORF">FSP39_014379</name>
</gene>
<dbReference type="EMBL" id="VSWD01000005">
    <property type="protein sequence ID" value="KAK3102845.1"/>
    <property type="molecule type" value="Genomic_DNA"/>
</dbReference>
<dbReference type="GO" id="GO:0005783">
    <property type="term" value="C:endoplasmic reticulum"/>
    <property type="evidence" value="ECO:0007669"/>
    <property type="project" value="TreeGrafter"/>
</dbReference>
<dbReference type="InterPro" id="IPR016024">
    <property type="entry name" value="ARM-type_fold"/>
</dbReference>
<accession>A0AA88YN47</accession>
<name>A0AA88YN47_PINIB</name>
<protein>
    <submittedName>
        <fullName evidence="1">Uncharacterized protein</fullName>
    </submittedName>
</protein>
<proteinExistence type="predicted"/>
<dbReference type="SUPFAM" id="SSF48371">
    <property type="entry name" value="ARM repeat"/>
    <property type="match status" value="1"/>
</dbReference>
<dbReference type="PANTHER" id="PTHR19316">
    <property type="entry name" value="PROTEIN FOLDING REGULATOR"/>
    <property type="match status" value="1"/>
</dbReference>